<evidence type="ECO:0008006" key="9">
    <source>
        <dbReference type="Google" id="ProtNLM"/>
    </source>
</evidence>
<proteinExistence type="predicted"/>
<feature type="transmembrane region" description="Helical" evidence="6">
    <location>
        <begin position="77"/>
        <end position="97"/>
    </location>
</feature>
<keyword evidence="4 6" id="KW-0472">Membrane</keyword>
<evidence type="ECO:0000256" key="1">
    <source>
        <dbReference type="ARBA" id="ARBA00004141"/>
    </source>
</evidence>
<feature type="transmembrane region" description="Helical" evidence="6">
    <location>
        <begin position="143"/>
        <end position="160"/>
    </location>
</feature>
<dbReference type="RefSeq" id="WP_344974693.1">
    <property type="nucleotide sequence ID" value="NZ_BAABDD010000025.1"/>
</dbReference>
<feature type="region of interest" description="Disordered" evidence="5">
    <location>
        <begin position="1"/>
        <end position="70"/>
    </location>
</feature>
<gene>
    <name evidence="7" type="ORF">GCM10022402_40030</name>
</gene>
<evidence type="ECO:0000256" key="3">
    <source>
        <dbReference type="ARBA" id="ARBA00022989"/>
    </source>
</evidence>
<sequence>MGTPYPDPSNGDQYPQNGGQDGQNYPGGYTPPPGGDPYGQQGYQAQPHPGQQPYPGQQPPYPGQAPQSSSDDNTMALLAHLGGIVTSFVVPLVLYLVKRDDASPYLRHHIMESLNFQITMFIAYIASWLVAGITFGFLGFLPFVVWVVVIVFAILATVSSSKGEWYKYPFALRLVK</sequence>
<feature type="compositionally biased region" description="Low complexity" evidence="5">
    <location>
        <begin position="38"/>
        <end position="49"/>
    </location>
</feature>
<protein>
    <recommendedName>
        <fullName evidence="9">DUF4870 domain-containing protein</fullName>
    </recommendedName>
</protein>
<dbReference type="Proteomes" id="UP001500908">
    <property type="component" value="Unassembled WGS sequence"/>
</dbReference>
<dbReference type="EMBL" id="BAABDD010000025">
    <property type="protein sequence ID" value="GAA3757794.1"/>
    <property type="molecule type" value="Genomic_DNA"/>
</dbReference>
<evidence type="ECO:0000313" key="8">
    <source>
        <dbReference type="Proteomes" id="UP001500908"/>
    </source>
</evidence>
<feature type="transmembrane region" description="Helical" evidence="6">
    <location>
        <begin position="118"/>
        <end position="137"/>
    </location>
</feature>
<evidence type="ECO:0000256" key="5">
    <source>
        <dbReference type="SAM" id="MobiDB-lite"/>
    </source>
</evidence>
<comment type="caution">
    <text evidence="7">The sequence shown here is derived from an EMBL/GenBank/DDBJ whole genome shotgun (WGS) entry which is preliminary data.</text>
</comment>
<accession>A0ABP7G6R0</accession>
<evidence type="ECO:0000256" key="2">
    <source>
        <dbReference type="ARBA" id="ARBA00022692"/>
    </source>
</evidence>
<evidence type="ECO:0000256" key="6">
    <source>
        <dbReference type="SAM" id="Phobius"/>
    </source>
</evidence>
<keyword evidence="8" id="KW-1185">Reference proteome</keyword>
<keyword evidence="3 6" id="KW-1133">Transmembrane helix</keyword>
<keyword evidence="2 6" id="KW-0812">Transmembrane</keyword>
<name>A0ABP7G6R0_9ACTN</name>
<dbReference type="InterPro" id="IPR019109">
    <property type="entry name" value="MamF_MmsF"/>
</dbReference>
<comment type="subcellular location">
    <subcellularLocation>
        <location evidence="1">Membrane</location>
        <topology evidence="1">Multi-pass membrane protein</topology>
    </subcellularLocation>
</comment>
<organism evidence="7 8">
    <name type="scientific">Salinactinospora qingdaonensis</name>
    <dbReference type="NCBI Taxonomy" id="702744"/>
    <lineage>
        <taxon>Bacteria</taxon>
        <taxon>Bacillati</taxon>
        <taxon>Actinomycetota</taxon>
        <taxon>Actinomycetes</taxon>
        <taxon>Streptosporangiales</taxon>
        <taxon>Nocardiopsidaceae</taxon>
        <taxon>Salinactinospora</taxon>
    </lineage>
</organism>
<reference evidence="8" key="1">
    <citation type="journal article" date="2019" name="Int. J. Syst. Evol. Microbiol.">
        <title>The Global Catalogue of Microorganisms (GCM) 10K type strain sequencing project: providing services to taxonomists for standard genome sequencing and annotation.</title>
        <authorList>
            <consortium name="The Broad Institute Genomics Platform"/>
            <consortium name="The Broad Institute Genome Sequencing Center for Infectious Disease"/>
            <person name="Wu L."/>
            <person name="Ma J."/>
        </authorList>
    </citation>
    <scope>NUCLEOTIDE SEQUENCE [LARGE SCALE GENOMIC DNA]</scope>
    <source>
        <strain evidence="8">JCM 17137</strain>
    </source>
</reference>
<dbReference type="Pfam" id="PF09685">
    <property type="entry name" value="MamF_MmsF"/>
    <property type="match status" value="1"/>
</dbReference>
<evidence type="ECO:0000256" key="4">
    <source>
        <dbReference type="ARBA" id="ARBA00023136"/>
    </source>
</evidence>
<feature type="compositionally biased region" description="Pro residues" evidence="5">
    <location>
        <begin position="50"/>
        <end position="63"/>
    </location>
</feature>
<evidence type="ECO:0000313" key="7">
    <source>
        <dbReference type="EMBL" id="GAA3757794.1"/>
    </source>
</evidence>